<evidence type="ECO:0000313" key="3">
    <source>
        <dbReference type="Proteomes" id="UP000059680"/>
    </source>
</evidence>
<dbReference type="PaxDb" id="39947-A0A0N7KSK9"/>
<dbReference type="Proteomes" id="UP000059680">
    <property type="component" value="Chromosome 11"/>
</dbReference>
<keyword evidence="3" id="KW-1185">Reference proteome</keyword>
<reference evidence="3" key="1">
    <citation type="journal article" date="2005" name="Nature">
        <title>The map-based sequence of the rice genome.</title>
        <authorList>
            <consortium name="International rice genome sequencing project (IRGSP)"/>
            <person name="Matsumoto T."/>
            <person name="Wu J."/>
            <person name="Kanamori H."/>
            <person name="Katayose Y."/>
            <person name="Fujisawa M."/>
            <person name="Namiki N."/>
            <person name="Mizuno H."/>
            <person name="Yamamoto K."/>
            <person name="Antonio B.A."/>
            <person name="Baba T."/>
            <person name="Sakata K."/>
            <person name="Nagamura Y."/>
            <person name="Aoki H."/>
            <person name="Arikawa K."/>
            <person name="Arita K."/>
            <person name="Bito T."/>
            <person name="Chiden Y."/>
            <person name="Fujitsuka N."/>
            <person name="Fukunaka R."/>
            <person name="Hamada M."/>
            <person name="Harada C."/>
            <person name="Hayashi A."/>
            <person name="Hijishita S."/>
            <person name="Honda M."/>
            <person name="Hosokawa S."/>
            <person name="Ichikawa Y."/>
            <person name="Idonuma A."/>
            <person name="Iijima M."/>
            <person name="Ikeda M."/>
            <person name="Ikeno M."/>
            <person name="Ito K."/>
            <person name="Ito S."/>
            <person name="Ito T."/>
            <person name="Ito Y."/>
            <person name="Ito Y."/>
            <person name="Iwabuchi A."/>
            <person name="Kamiya K."/>
            <person name="Karasawa W."/>
            <person name="Kurita K."/>
            <person name="Katagiri S."/>
            <person name="Kikuta A."/>
            <person name="Kobayashi H."/>
            <person name="Kobayashi N."/>
            <person name="Machita K."/>
            <person name="Maehara T."/>
            <person name="Masukawa M."/>
            <person name="Mizubayashi T."/>
            <person name="Mukai Y."/>
            <person name="Nagasaki H."/>
            <person name="Nagata Y."/>
            <person name="Naito S."/>
            <person name="Nakashima M."/>
            <person name="Nakama Y."/>
            <person name="Nakamichi Y."/>
            <person name="Nakamura M."/>
            <person name="Meguro A."/>
            <person name="Negishi M."/>
            <person name="Ohta I."/>
            <person name="Ohta T."/>
            <person name="Okamoto M."/>
            <person name="Ono N."/>
            <person name="Saji S."/>
            <person name="Sakaguchi M."/>
            <person name="Sakai K."/>
            <person name="Shibata M."/>
            <person name="Shimokawa T."/>
            <person name="Song J."/>
            <person name="Takazaki Y."/>
            <person name="Terasawa K."/>
            <person name="Tsugane M."/>
            <person name="Tsuji K."/>
            <person name="Ueda S."/>
            <person name="Waki K."/>
            <person name="Yamagata H."/>
            <person name="Yamamoto M."/>
            <person name="Yamamoto S."/>
            <person name="Yamane H."/>
            <person name="Yoshiki S."/>
            <person name="Yoshihara R."/>
            <person name="Yukawa K."/>
            <person name="Zhong H."/>
            <person name="Yano M."/>
            <person name="Yuan Q."/>
            <person name="Ouyang S."/>
            <person name="Liu J."/>
            <person name="Jones K.M."/>
            <person name="Gansberger K."/>
            <person name="Moffat K."/>
            <person name="Hill J."/>
            <person name="Bera J."/>
            <person name="Fadrosh D."/>
            <person name="Jin S."/>
            <person name="Johri S."/>
            <person name="Kim M."/>
            <person name="Overton L."/>
            <person name="Reardon M."/>
            <person name="Tsitrin T."/>
            <person name="Vuong H."/>
            <person name="Weaver B."/>
            <person name="Ciecko A."/>
            <person name="Tallon L."/>
            <person name="Jackson J."/>
            <person name="Pai G."/>
            <person name="Aken S.V."/>
            <person name="Utterback T."/>
            <person name="Reidmuller S."/>
            <person name="Feldblyum T."/>
            <person name="Hsiao J."/>
            <person name="Zismann V."/>
            <person name="Iobst S."/>
            <person name="de Vazeille A.R."/>
            <person name="Buell C.R."/>
            <person name="Ying K."/>
            <person name="Li Y."/>
            <person name="Lu T."/>
            <person name="Huang Y."/>
            <person name="Zhao Q."/>
            <person name="Feng Q."/>
            <person name="Zhang L."/>
            <person name="Zhu J."/>
            <person name="Weng Q."/>
            <person name="Mu J."/>
            <person name="Lu Y."/>
            <person name="Fan D."/>
            <person name="Liu Y."/>
            <person name="Guan J."/>
            <person name="Zhang Y."/>
            <person name="Yu S."/>
            <person name="Liu X."/>
            <person name="Zhang Y."/>
            <person name="Hong G."/>
            <person name="Han B."/>
            <person name="Choisne N."/>
            <person name="Demange N."/>
            <person name="Orjeda G."/>
            <person name="Samain S."/>
            <person name="Cattolico L."/>
            <person name="Pelletier E."/>
            <person name="Couloux A."/>
            <person name="Segurens B."/>
            <person name="Wincker P."/>
            <person name="D'Hont A."/>
            <person name="Scarpelli C."/>
            <person name="Weissenbach J."/>
            <person name="Salanoubat M."/>
            <person name="Quetier F."/>
            <person name="Yu Y."/>
            <person name="Kim H.R."/>
            <person name="Rambo T."/>
            <person name="Currie J."/>
            <person name="Collura K."/>
            <person name="Luo M."/>
            <person name="Yang T."/>
            <person name="Ammiraju J.S.S."/>
            <person name="Engler F."/>
            <person name="Soderlund C."/>
            <person name="Wing R.A."/>
            <person name="Palmer L.E."/>
            <person name="de la Bastide M."/>
            <person name="Spiegel L."/>
            <person name="Nascimento L."/>
            <person name="Zutavern T."/>
            <person name="O'Shaughnessy A."/>
            <person name="Dike S."/>
            <person name="Dedhia N."/>
            <person name="Preston R."/>
            <person name="Balija V."/>
            <person name="McCombie W.R."/>
            <person name="Chow T."/>
            <person name="Chen H."/>
            <person name="Chung M."/>
            <person name="Chen C."/>
            <person name="Shaw J."/>
            <person name="Wu H."/>
            <person name="Hsiao K."/>
            <person name="Chao Y."/>
            <person name="Chu M."/>
            <person name="Cheng C."/>
            <person name="Hour A."/>
            <person name="Lee P."/>
            <person name="Lin S."/>
            <person name="Lin Y."/>
            <person name="Liou J."/>
            <person name="Liu S."/>
            <person name="Hsing Y."/>
            <person name="Raghuvanshi S."/>
            <person name="Mohanty A."/>
            <person name="Bharti A.K."/>
            <person name="Gaur A."/>
            <person name="Gupta V."/>
            <person name="Kumar D."/>
            <person name="Ravi V."/>
            <person name="Vij S."/>
            <person name="Kapur A."/>
            <person name="Khurana P."/>
            <person name="Khurana P."/>
            <person name="Khurana J.P."/>
            <person name="Tyagi A.K."/>
            <person name="Gaikwad K."/>
            <person name="Singh A."/>
            <person name="Dalal V."/>
            <person name="Srivastava S."/>
            <person name="Dixit A."/>
            <person name="Pal A.K."/>
            <person name="Ghazi I.A."/>
            <person name="Yadav M."/>
            <person name="Pandit A."/>
            <person name="Bhargava A."/>
            <person name="Sureshbabu K."/>
            <person name="Batra K."/>
            <person name="Sharma T.R."/>
            <person name="Mohapatra T."/>
            <person name="Singh N.K."/>
            <person name="Messing J."/>
            <person name="Nelson A.B."/>
            <person name="Fuks G."/>
            <person name="Kavchok S."/>
            <person name="Keizer G."/>
            <person name="Linton E."/>
            <person name="Llaca V."/>
            <person name="Song R."/>
            <person name="Tanyolac B."/>
            <person name="Young S."/>
            <person name="Ho-Il K."/>
            <person name="Hahn J.H."/>
            <person name="Sangsakoo G."/>
            <person name="Vanavichit A."/>
            <person name="de Mattos Luiz.A.T."/>
            <person name="Zimmer P.D."/>
            <person name="Malone G."/>
            <person name="Dellagostin O."/>
            <person name="de Oliveira A.C."/>
            <person name="Bevan M."/>
            <person name="Bancroft I."/>
            <person name="Minx P."/>
            <person name="Cordum H."/>
            <person name="Wilson R."/>
            <person name="Cheng Z."/>
            <person name="Jin W."/>
            <person name="Jiang J."/>
            <person name="Leong S.A."/>
            <person name="Iwama H."/>
            <person name="Gojobori T."/>
            <person name="Itoh T."/>
            <person name="Niimura Y."/>
            <person name="Fujii Y."/>
            <person name="Habara T."/>
            <person name="Sakai H."/>
            <person name="Sato Y."/>
            <person name="Wilson G."/>
            <person name="Kumar K."/>
            <person name="McCouch S."/>
            <person name="Juretic N."/>
            <person name="Hoen D."/>
            <person name="Wright S."/>
            <person name="Bruskiewich R."/>
            <person name="Bureau T."/>
            <person name="Miyao A."/>
            <person name="Hirochika H."/>
            <person name="Nishikawa T."/>
            <person name="Kadowaki K."/>
            <person name="Sugiura M."/>
            <person name="Burr B."/>
            <person name="Sasaki T."/>
        </authorList>
    </citation>
    <scope>NUCLEOTIDE SEQUENCE [LARGE SCALE GENOMIC DNA]</scope>
    <source>
        <strain evidence="3">cv. Nipponbare</strain>
    </source>
</reference>
<proteinExistence type="predicted"/>
<feature type="region of interest" description="Disordered" evidence="1">
    <location>
        <begin position="25"/>
        <end position="60"/>
    </location>
</feature>
<reference evidence="2 3" key="2">
    <citation type="journal article" date="2013" name="Plant Cell Physiol.">
        <title>Rice Annotation Project Database (RAP-DB): an integrative and interactive database for rice genomics.</title>
        <authorList>
            <person name="Sakai H."/>
            <person name="Lee S.S."/>
            <person name="Tanaka T."/>
            <person name="Numa H."/>
            <person name="Kim J."/>
            <person name="Kawahara Y."/>
            <person name="Wakimoto H."/>
            <person name="Yang C.C."/>
            <person name="Iwamoto M."/>
            <person name="Abe T."/>
            <person name="Yamada Y."/>
            <person name="Muto A."/>
            <person name="Inokuchi H."/>
            <person name="Ikemura T."/>
            <person name="Matsumoto T."/>
            <person name="Sasaki T."/>
            <person name="Itoh T."/>
        </authorList>
    </citation>
    <scope>NUCLEOTIDE SEQUENCE [LARGE SCALE GENOMIC DNA]</scope>
    <source>
        <strain evidence="3">cv. Nipponbare</strain>
    </source>
</reference>
<sequence>MSDMAERRELRARAVTTSGAIAKAATTSTGTARAATTAGRGRGRGRGRGGKPATAISPPSTHVKVPTAVLAKGIKTLKVVKFSAVYESLPLHLVAPAVHRVVGKQATILRMRGAALDDSGKRCLEMEFLTYQSAAMILNHFVKMTATNRMYIQLEWSDRNLDDIETPTVPNVSYQEPKPDSKTEERLPGIAGFNRYFPWQ</sequence>
<name>A0A0N7KSK9_ORYSJ</name>
<protein>
    <submittedName>
        <fullName evidence="2">Os11g0203200 protein</fullName>
    </submittedName>
</protein>
<gene>
    <name evidence="2" type="ordered locus">Os11g0203200</name>
    <name evidence="2" type="ORF">OSNPB_110203200</name>
</gene>
<dbReference type="InParanoid" id="A0A0N7KSK9"/>
<evidence type="ECO:0000256" key="1">
    <source>
        <dbReference type="SAM" id="MobiDB-lite"/>
    </source>
</evidence>
<reference evidence="2 3" key="3">
    <citation type="journal article" date="2013" name="Rice">
        <title>Improvement of the Oryza sativa Nipponbare reference genome using next generation sequence and optical map data.</title>
        <authorList>
            <person name="Kawahara Y."/>
            <person name="de la Bastide M."/>
            <person name="Hamilton J.P."/>
            <person name="Kanamori H."/>
            <person name="McCombie W.R."/>
            <person name="Ouyang S."/>
            <person name="Schwartz D.C."/>
            <person name="Tanaka T."/>
            <person name="Wu J."/>
            <person name="Zhou S."/>
            <person name="Childs K.L."/>
            <person name="Davidson R.M."/>
            <person name="Lin H."/>
            <person name="Quesada-Ocampo L."/>
            <person name="Vaillancourt B."/>
            <person name="Sakai H."/>
            <person name="Lee S.S."/>
            <person name="Kim J."/>
            <person name="Numa H."/>
            <person name="Itoh T."/>
            <person name="Buell C.R."/>
            <person name="Matsumoto T."/>
        </authorList>
    </citation>
    <scope>NUCLEOTIDE SEQUENCE [LARGE SCALE GENOMIC DNA]</scope>
    <source>
        <strain evidence="3">cv. Nipponbare</strain>
    </source>
</reference>
<dbReference type="AlphaFoldDB" id="A0A0N7KSK9"/>
<accession>A0A0N7KSK9</accession>
<organism evidence="2 3">
    <name type="scientific">Oryza sativa subsp. japonica</name>
    <name type="common">Rice</name>
    <dbReference type="NCBI Taxonomy" id="39947"/>
    <lineage>
        <taxon>Eukaryota</taxon>
        <taxon>Viridiplantae</taxon>
        <taxon>Streptophyta</taxon>
        <taxon>Embryophyta</taxon>
        <taxon>Tracheophyta</taxon>
        <taxon>Spermatophyta</taxon>
        <taxon>Magnoliopsida</taxon>
        <taxon>Liliopsida</taxon>
        <taxon>Poales</taxon>
        <taxon>Poaceae</taxon>
        <taxon>BOP clade</taxon>
        <taxon>Oryzoideae</taxon>
        <taxon>Oryzeae</taxon>
        <taxon>Oryzinae</taxon>
        <taxon>Oryza</taxon>
        <taxon>Oryza sativa</taxon>
    </lineage>
</organism>
<feature type="compositionally biased region" description="Low complexity" evidence="1">
    <location>
        <begin position="25"/>
        <end position="39"/>
    </location>
</feature>
<dbReference type="EMBL" id="AP014967">
    <property type="protein sequence ID" value="BAT13106.1"/>
    <property type="molecule type" value="Genomic_DNA"/>
</dbReference>
<evidence type="ECO:0000313" key="2">
    <source>
        <dbReference type="EMBL" id="BAT13106.1"/>
    </source>
</evidence>